<name>A0A0L9V5T1_PHAAN</name>
<evidence type="ECO:0000313" key="3">
    <source>
        <dbReference type="Proteomes" id="UP000053144"/>
    </source>
</evidence>
<gene>
    <name evidence="2" type="ORF">LR48_Vigan08g084600</name>
</gene>
<feature type="region of interest" description="Disordered" evidence="1">
    <location>
        <begin position="1"/>
        <end position="24"/>
    </location>
</feature>
<accession>A0A0L9V5T1</accession>
<dbReference type="Proteomes" id="UP000053144">
    <property type="component" value="Chromosome 8"/>
</dbReference>
<feature type="compositionally biased region" description="Basic residues" evidence="1">
    <location>
        <begin position="14"/>
        <end position="24"/>
    </location>
</feature>
<evidence type="ECO:0000313" key="2">
    <source>
        <dbReference type="EMBL" id="KOM50019.1"/>
    </source>
</evidence>
<sequence length="192" mass="21000">MTRECPSRDDKGKGVAKPKRKRQPRYIIKVPITISSFHALTTPDVGPLHGAHPTMLSTPDPHLHPLPDHVVHPTADTTVQPTLDNVVQPTPNPTILPTRSAFIGTPLDPPSIPTSSSIPSVDIHTPSGDHHSAVDVIDLHIHDRPMIEPYGQGFLPSRVASQVITKSIKQQFLKPGPTWGAIPPEDKDPFWQ</sequence>
<protein>
    <submittedName>
        <fullName evidence="2">Uncharacterized protein</fullName>
    </submittedName>
</protein>
<dbReference type="AlphaFoldDB" id="A0A0L9V5T1"/>
<organism evidence="2 3">
    <name type="scientific">Phaseolus angularis</name>
    <name type="common">Azuki bean</name>
    <name type="synonym">Vigna angularis</name>
    <dbReference type="NCBI Taxonomy" id="3914"/>
    <lineage>
        <taxon>Eukaryota</taxon>
        <taxon>Viridiplantae</taxon>
        <taxon>Streptophyta</taxon>
        <taxon>Embryophyta</taxon>
        <taxon>Tracheophyta</taxon>
        <taxon>Spermatophyta</taxon>
        <taxon>Magnoliopsida</taxon>
        <taxon>eudicotyledons</taxon>
        <taxon>Gunneridae</taxon>
        <taxon>Pentapetalae</taxon>
        <taxon>rosids</taxon>
        <taxon>fabids</taxon>
        <taxon>Fabales</taxon>
        <taxon>Fabaceae</taxon>
        <taxon>Papilionoideae</taxon>
        <taxon>50 kb inversion clade</taxon>
        <taxon>NPAAA clade</taxon>
        <taxon>indigoferoid/millettioid clade</taxon>
        <taxon>Phaseoleae</taxon>
        <taxon>Vigna</taxon>
    </lineage>
</organism>
<dbReference type="EMBL" id="CM003378">
    <property type="protein sequence ID" value="KOM50019.1"/>
    <property type="molecule type" value="Genomic_DNA"/>
</dbReference>
<reference evidence="3" key="1">
    <citation type="journal article" date="2015" name="Proc. Natl. Acad. Sci. U.S.A.">
        <title>Genome sequencing of adzuki bean (Vigna angularis) provides insight into high starch and low fat accumulation and domestication.</title>
        <authorList>
            <person name="Yang K."/>
            <person name="Tian Z."/>
            <person name="Chen C."/>
            <person name="Luo L."/>
            <person name="Zhao B."/>
            <person name="Wang Z."/>
            <person name="Yu L."/>
            <person name="Li Y."/>
            <person name="Sun Y."/>
            <person name="Li W."/>
            <person name="Chen Y."/>
            <person name="Li Y."/>
            <person name="Zhang Y."/>
            <person name="Ai D."/>
            <person name="Zhao J."/>
            <person name="Shang C."/>
            <person name="Ma Y."/>
            <person name="Wu B."/>
            <person name="Wang M."/>
            <person name="Gao L."/>
            <person name="Sun D."/>
            <person name="Zhang P."/>
            <person name="Guo F."/>
            <person name="Wang W."/>
            <person name="Li Y."/>
            <person name="Wang J."/>
            <person name="Varshney R.K."/>
            <person name="Wang J."/>
            <person name="Ling H.Q."/>
            <person name="Wan P."/>
        </authorList>
    </citation>
    <scope>NUCLEOTIDE SEQUENCE</scope>
    <source>
        <strain evidence="3">cv. Jingnong 6</strain>
    </source>
</reference>
<proteinExistence type="predicted"/>
<evidence type="ECO:0000256" key="1">
    <source>
        <dbReference type="SAM" id="MobiDB-lite"/>
    </source>
</evidence>
<feature type="compositionally biased region" description="Basic and acidic residues" evidence="1">
    <location>
        <begin position="1"/>
        <end position="13"/>
    </location>
</feature>
<dbReference type="Gramene" id="KOM50019">
    <property type="protein sequence ID" value="KOM50019"/>
    <property type="gene ID" value="LR48_Vigan08g084600"/>
</dbReference>